<protein>
    <submittedName>
        <fullName evidence="1">Uncharacterized protein</fullName>
    </submittedName>
</protein>
<evidence type="ECO:0000313" key="1">
    <source>
        <dbReference type="EMBL" id="KAL0933922.1"/>
    </source>
</evidence>
<reference evidence="1 2" key="1">
    <citation type="journal article" date="2020" name="Phytopathology">
        <title>Genome Sequence Resources of Colletotrichum truncatum, C. plurivorum, C. musicola, and C. sojae: Four Species Pathogenic to Soybean (Glycine max).</title>
        <authorList>
            <person name="Rogerio F."/>
            <person name="Boufleur T.R."/>
            <person name="Ciampi-Guillardi M."/>
            <person name="Sukno S.A."/>
            <person name="Thon M.R."/>
            <person name="Massola Junior N.S."/>
            <person name="Baroncelli R."/>
        </authorList>
    </citation>
    <scope>NUCLEOTIDE SEQUENCE [LARGE SCALE GENOMIC DNA]</scope>
    <source>
        <strain evidence="1 2">CMES1059</strain>
    </source>
</reference>
<keyword evidence="2" id="KW-1185">Reference proteome</keyword>
<sequence>MGHNGNEVTNNPVLDHIEKGFDQQTDSRTNWQGSQCIGSGTKQTENRAAVDMSQQAADDHEVDAILADVPPPTQKSLQRQSDSFGMHSPTAGLASNQSEGDVIAFESRSIDSRIRERYHSLMQVVARKLRNHLSSHTLFQKKPIQDTLNKTLTCHRQSCQYLLGERQIEDVVEIVFREICNHNDGFVDSLGAFDRDRDKTDTNQTWAIKRPSCIINAIEPQISAPADPATTISEPQISFFTRSKADGQTHVRVRSPQASITTILSRDSITNIQWLADKHSTITEIRDNRGLSERQANESPECCSTPVGGFSASNGPMRASNSDKDSGMPDLPAAYSGQESDVKVKKQQQSKSTAKVENDDDQEQMISFPPLGKRHCTNEWQIPPTQVIFEDPDKSCLHYLGIDAKSEGAKSCGLNSLLCFAVIHTGTVIVKQGNLKTGFRGSHCDTAGRLGYGNSSCSCTGGWTVRWESKDNFTDFSQRWRGGKQPQWRFTLLFE</sequence>
<dbReference type="EMBL" id="VUJX02000007">
    <property type="protein sequence ID" value="KAL0933922.1"/>
    <property type="molecule type" value="Genomic_DNA"/>
</dbReference>
<dbReference type="Proteomes" id="UP000805649">
    <property type="component" value="Unassembled WGS sequence"/>
</dbReference>
<gene>
    <name evidence="1" type="ORF">CTRU02_210721</name>
</gene>
<name>A0ACC3YPZ8_COLTU</name>
<comment type="caution">
    <text evidence="1">The sequence shown here is derived from an EMBL/GenBank/DDBJ whole genome shotgun (WGS) entry which is preliminary data.</text>
</comment>
<accession>A0ACC3YPZ8</accession>
<proteinExistence type="predicted"/>
<organism evidence="1 2">
    <name type="scientific">Colletotrichum truncatum</name>
    <name type="common">Anthracnose fungus</name>
    <name type="synonym">Colletotrichum capsici</name>
    <dbReference type="NCBI Taxonomy" id="5467"/>
    <lineage>
        <taxon>Eukaryota</taxon>
        <taxon>Fungi</taxon>
        <taxon>Dikarya</taxon>
        <taxon>Ascomycota</taxon>
        <taxon>Pezizomycotina</taxon>
        <taxon>Sordariomycetes</taxon>
        <taxon>Hypocreomycetidae</taxon>
        <taxon>Glomerellales</taxon>
        <taxon>Glomerellaceae</taxon>
        <taxon>Colletotrichum</taxon>
        <taxon>Colletotrichum truncatum species complex</taxon>
    </lineage>
</organism>
<evidence type="ECO:0000313" key="2">
    <source>
        <dbReference type="Proteomes" id="UP000805649"/>
    </source>
</evidence>